<evidence type="ECO:0000313" key="4">
    <source>
        <dbReference type="Proteomes" id="UP000199729"/>
    </source>
</evidence>
<keyword evidence="1" id="KW-1133">Transmembrane helix</keyword>
<gene>
    <name evidence="3" type="ORF">VITFI_CDS0877</name>
</gene>
<keyword evidence="1" id="KW-0812">Transmembrane</keyword>
<keyword evidence="1" id="KW-0472">Membrane</keyword>
<sequence length="139" mass="14005">MKKQRVFWAAMGLSLGLTLSGSVRAAQVSETSSALSLLPVAVTVSGATALLSTGAVLTVVSVQLVADGVVWVLRKGSGGVEVSLRVSQRLVEGVVVGVGTVLVGTVISAGLVLSVAGEAVAFVPNQIGASLLHSEEIKR</sequence>
<dbReference type="Proteomes" id="UP000199729">
    <property type="component" value="Chromosome"/>
</dbReference>
<feature type="chain" id="PRO_5012262350" evidence="2">
    <location>
        <begin position="26"/>
        <end position="139"/>
    </location>
</feature>
<dbReference type="OrthoDB" id="5986644at2"/>
<evidence type="ECO:0000256" key="2">
    <source>
        <dbReference type="SAM" id="SignalP"/>
    </source>
</evidence>
<name>A0A221KCF3_VITFI</name>
<reference evidence="3 4" key="1">
    <citation type="submission" date="2017-07" db="EMBL/GenBank/DDBJ databases">
        <title>Complete Genome Sequence of the cosmetic ferment Vitreoscilla filiformis (ATCC15551).</title>
        <authorList>
            <person name="Contreras S."/>
            <person name="Sagory-Zalkind P."/>
            <person name="Blanquart H."/>
            <person name="Iltis A."/>
            <person name="Morand S.C."/>
        </authorList>
    </citation>
    <scope>NUCLEOTIDE SEQUENCE [LARGE SCALE GENOMIC DNA]</scope>
    <source>
        <strain evidence="3 4">ATCC 15551</strain>
    </source>
</reference>
<feature type="transmembrane region" description="Helical" evidence="1">
    <location>
        <begin position="49"/>
        <end position="73"/>
    </location>
</feature>
<accession>A0A221KCF3</accession>
<feature type="signal peptide" evidence="2">
    <location>
        <begin position="1"/>
        <end position="25"/>
    </location>
</feature>
<dbReference type="EMBL" id="CP022423">
    <property type="protein sequence ID" value="ASM76655.1"/>
    <property type="molecule type" value="Genomic_DNA"/>
</dbReference>
<keyword evidence="4" id="KW-1185">Reference proteome</keyword>
<feature type="transmembrane region" description="Helical" evidence="1">
    <location>
        <begin position="94"/>
        <end position="116"/>
    </location>
</feature>
<protein>
    <submittedName>
        <fullName evidence="3">Uncharacterized protein</fullName>
    </submittedName>
</protein>
<dbReference type="KEGG" id="vff:VITFI_CDS0877"/>
<keyword evidence="2" id="KW-0732">Signal</keyword>
<evidence type="ECO:0000313" key="3">
    <source>
        <dbReference type="EMBL" id="ASM76655.1"/>
    </source>
</evidence>
<organism evidence="3 4">
    <name type="scientific">Vitreoscilla filiformis</name>
    <dbReference type="NCBI Taxonomy" id="63"/>
    <lineage>
        <taxon>Bacteria</taxon>
        <taxon>Pseudomonadati</taxon>
        <taxon>Pseudomonadota</taxon>
        <taxon>Betaproteobacteria</taxon>
        <taxon>Neisseriales</taxon>
        <taxon>Neisseriaceae</taxon>
        <taxon>Vitreoscilla</taxon>
    </lineage>
</organism>
<proteinExistence type="predicted"/>
<dbReference type="RefSeq" id="WP_157725562.1">
    <property type="nucleotide sequence ID" value="NZ_CP022423.1"/>
</dbReference>
<dbReference type="AlphaFoldDB" id="A0A221KCF3"/>
<evidence type="ECO:0000256" key="1">
    <source>
        <dbReference type="SAM" id="Phobius"/>
    </source>
</evidence>